<dbReference type="OrthoDB" id="2442587at2759"/>
<organism evidence="1 2">
    <name type="scientific">Funneliformis geosporum</name>
    <dbReference type="NCBI Taxonomy" id="1117311"/>
    <lineage>
        <taxon>Eukaryota</taxon>
        <taxon>Fungi</taxon>
        <taxon>Fungi incertae sedis</taxon>
        <taxon>Mucoromycota</taxon>
        <taxon>Glomeromycotina</taxon>
        <taxon>Glomeromycetes</taxon>
        <taxon>Glomerales</taxon>
        <taxon>Glomeraceae</taxon>
        <taxon>Funneliformis</taxon>
    </lineage>
</organism>
<dbReference type="InterPro" id="IPR054220">
    <property type="entry name" value="DUF6940"/>
</dbReference>
<sequence>LDVNGSEIDFANFIIFLRTKDKHFFQAFQGALKDANSKFPGYFWECPPVSMKTLGKTFEFVVIKKHLAEVILGKLAVSFPNKPSGSQPSDAILVIPTLKPASEVAEKLSEELKKGDAPRWLSTHGIG</sequence>
<evidence type="ECO:0000313" key="1">
    <source>
        <dbReference type="EMBL" id="CAI2200947.1"/>
    </source>
</evidence>
<dbReference type="AlphaFoldDB" id="A0A9W4X7Q9"/>
<name>A0A9W4X7Q9_9GLOM</name>
<keyword evidence="2" id="KW-1185">Reference proteome</keyword>
<feature type="non-terminal residue" evidence="1">
    <location>
        <position position="1"/>
    </location>
</feature>
<evidence type="ECO:0000313" key="2">
    <source>
        <dbReference type="Proteomes" id="UP001153678"/>
    </source>
</evidence>
<feature type="non-terminal residue" evidence="1">
    <location>
        <position position="127"/>
    </location>
</feature>
<dbReference type="Pfam" id="PF22086">
    <property type="entry name" value="DUF6940"/>
    <property type="match status" value="1"/>
</dbReference>
<dbReference type="Proteomes" id="UP001153678">
    <property type="component" value="Unassembled WGS sequence"/>
</dbReference>
<comment type="caution">
    <text evidence="1">The sequence shown here is derived from an EMBL/GenBank/DDBJ whole genome shotgun (WGS) entry which is preliminary data.</text>
</comment>
<proteinExistence type="predicted"/>
<protein>
    <submittedName>
        <fullName evidence="1">4270_t:CDS:1</fullName>
    </submittedName>
</protein>
<dbReference type="EMBL" id="CAMKVN010025964">
    <property type="protein sequence ID" value="CAI2200947.1"/>
    <property type="molecule type" value="Genomic_DNA"/>
</dbReference>
<reference evidence="1" key="1">
    <citation type="submission" date="2022-08" db="EMBL/GenBank/DDBJ databases">
        <authorList>
            <person name="Kallberg Y."/>
            <person name="Tangrot J."/>
            <person name="Rosling A."/>
        </authorList>
    </citation>
    <scope>NUCLEOTIDE SEQUENCE</scope>
    <source>
        <strain evidence="1">Wild A</strain>
    </source>
</reference>
<gene>
    <name evidence="1" type="ORF">FWILDA_LOCUS19821</name>
</gene>
<accession>A0A9W4X7Q9</accession>